<evidence type="ECO:0000313" key="3">
    <source>
        <dbReference type="Proteomes" id="UP000678393"/>
    </source>
</evidence>
<dbReference type="OrthoDB" id="60477at2759"/>
<dbReference type="InterPro" id="IPR057954">
    <property type="entry name" value="SET_TTL12"/>
</dbReference>
<organism evidence="2 3">
    <name type="scientific">Candidula unifasciata</name>
    <dbReference type="NCBI Taxonomy" id="100452"/>
    <lineage>
        <taxon>Eukaryota</taxon>
        <taxon>Metazoa</taxon>
        <taxon>Spiralia</taxon>
        <taxon>Lophotrochozoa</taxon>
        <taxon>Mollusca</taxon>
        <taxon>Gastropoda</taxon>
        <taxon>Heterobranchia</taxon>
        <taxon>Euthyneura</taxon>
        <taxon>Panpulmonata</taxon>
        <taxon>Eupulmonata</taxon>
        <taxon>Stylommatophora</taxon>
        <taxon>Helicina</taxon>
        <taxon>Helicoidea</taxon>
        <taxon>Geomitridae</taxon>
        <taxon>Candidula</taxon>
    </lineage>
</organism>
<dbReference type="Pfam" id="PF25556">
    <property type="entry name" value="SET_TTL"/>
    <property type="match status" value="1"/>
</dbReference>
<keyword evidence="3" id="KW-1185">Reference proteome</keyword>
<gene>
    <name evidence="2" type="ORF">CUNI_LOCUS5608</name>
</gene>
<reference evidence="2" key="1">
    <citation type="submission" date="2021-04" db="EMBL/GenBank/DDBJ databases">
        <authorList>
            <consortium name="Molecular Ecology Group"/>
        </authorList>
    </citation>
    <scope>NUCLEOTIDE SEQUENCE</scope>
</reference>
<dbReference type="InterPro" id="IPR004344">
    <property type="entry name" value="TTL/TTLL_fam"/>
</dbReference>
<dbReference type="Proteomes" id="UP000678393">
    <property type="component" value="Unassembled WGS sequence"/>
</dbReference>
<protein>
    <recommendedName>
        <fullName evidence="1">Tubulin--tyrosine ligase-like protein 12 SET-like domain-containing protein</fullName>
    </recommendedName>
</protein>
<dbReference type="InterPro" id="IPR027749">
    <property type="entry name" value="TTLL12"/>
</dbReference>
<dbReference type="AlphaFoldDB" id="A0A8S3YY11"/>
<sequence length="618" mass="72321">MELNPLDFQIFVQAHGKQLQTSAVPKLFWQTLYTKLIRELHDDEMLFEIQNDPEAPLTTVTGGWRAMCCASSPIQPNDPKSIYLIDHIWTHEIKEVRPALEGDPDLTKRMTNLMAIEADGLSKEKQIHKILDYMWCFVQTSFGRIALDTETTKPKWFIMDEFGSRIHHSDTPNFRVIPFYYKAIERAFSIMWPLMEVRNGDEVTRDFVFGELDTAKRRARLIPWTHHNVIRISFEHVEPEVSYFQKGKEDETWPPADFEFEGLPVDRNLKVYIESLDLKKLLTDKRFEVVDDPVQADIYWFCTRFGDFKAFGETKSKCMINQFPCQNVLTSKDLLAVTARRSSEITDPYDIELSLMSNPRWLPTTYDLSTELLRFVSFFQNRSRRMLDNHWICKPLYLARDLDTHITGNIDRIIRVLETGPKVVCKYVDNPVLFLRSDIWCPVKFDLRFFVLLTSVKPVQFYVHEMFSVRFCNKPFSLDSLDEPEVHFTVNEHSKENTYHLSCETFISQFETQNPDHKWINILNDIFKCLKKLFEAATSMPPPRGICPSPQSRAMYAFDVLLAWDQKLSGIKTIQPKIVDVNTNPDLTQFCKYHPSFMNEIFTVLFMDETSCKPVIPL</sequence>
<proteinExistence type="predicted"/>
<accession>A0A8S3YY11</accession>
<name>A0A8S3YY11_9EUPU</name>
<comment type="caution">
    <text evidence="2">The sequence shown here is derived from an EMBL/GenBank/DDBJ whole genome shotgun (WGS) entry which is preliminary data.</text>
</comment>
<dbReference type="PROSITE" id="PS51221">
    <property type="entry name" value="TTL"/>
    <property type="match status" value="1"/>
</dbReference>
<evidence type="ECO:0000259" key="1">
    <source>
        <dbReference type="Pfam" id="PF25556"/>
    </source>
</evidence>
<dbReference type="PANTHER" id="PTHR46088:SF1">
    <property type="entry name" value="TUBULIN--TYROSINE LIGASE-LIKE PROTEIN 12"/>
    <property type="match status" value="1"/>
</dbReference>
<evidence type="ECO:0000313" key="2">
    <source>
        <dbReference type="EMBL" id="CAG5120050.1"/>
    </source>
</evidence>
<dbReference type="GO" id="GO:0005737">
    <property type="term" value="C:cytoplasm"/>
    <property type="evidence" value="ECO:0007669"/>
    <property type="project" value="TreeGrafter"/>
</dbReference>
<dbReference type="Gene3D" id="3.30.470.20">
    <property type="entry name" value="ATP-grasp fold, B domain"/>
    <property type="match status" value="1"/>
</dbReference>
<dbReference type="PANTHER" id="PTHR46088">
    <property type="entry name" value="TUBULIN--TYROSINE LIGASE-LIKE PROTEIN 12"/>
    <property type="match status" value="1"/>
</dbReference>
<dbReference type="Pfam" id="PF03133">
    <property type="entry name" value="TTL"/>
    <property type="match status" value="1"/>
</dbReference>
<feature type="domain" description="Tubulin--tyrosine ligase-like protein 12 SET-like" evidence="1">
    <location>
        <begin position="69"/>
        <end position="227"/>
    </location>
</feature>
<dbReference type="EMBL" id="CAJHNH020000824">
    <property type="protein sequence ID" value="CAG5120050.1"/>
    <property type="molecule type" value="Genomic_DNA"/>
</dbReference>